<dbReference type="AlphaFoldDB" id="M3J6P0"/>
<dbReference type="HOGENOM" id="CLU_2704573_0_0_1"/>
<protein>
    <submittedName>
        <fullName evidence="2">Uncharacterized protein</fullName>
    </submittedName>
</protein>
<feature type="region of interest" description="Disordered" evidence="1">
    <location>
        <begin position="50"/>
        <end position="73"/>
    </location>
</feature>
<keyword evidence="3" id="KW-1185">Reference proteome</keyword>
<evidence type="ECO:0000313" key="2">
    <source>
        <dbReference type="EMBL" id="EMG47728.1"/>
    </source>
</evidence>
<evidence type="ECO:0000313" key="3">
    <source>
        <dbReference type="Proteomes" id="UP000011777"/>
    </source>
</evidence>
<feature type="compositionally biased region" description="Polar residues" evidence="1">
    <location>
        <begin position="51"/>
        <end position="61"/>
    </location>
</feature>
<dbReference type="Proteomes" id="UP000011777">
    <property type="component" value="Unassembled WGS sequence"/>
</dbReference>
<dbReference type="OrthoDB" id="4092529at2759"/>
<sequence>MIGYSNLAAISRASLASLTNPDPGTNGTPAFSAISLAECFNPNFLMASPEGPTNTIPSLPQRSEKSAFSDKNP</sequence>
<feature type="non-terminal residue" evidence="2">
    <location>
        <position position="1"/>
    </location>
</feature>
<organism evidence="2 3">
    <name type="scientific">Candida maltosa (strain Xu316)</name>
    <name type="common">Yeast</name>
    <dbReference type="NCBI Taxonomy" id="1245528"/>
    <lineage>
        <taxon>Eukaryota</taxon>
        <taxon>Fungi</taxon>
        <taxon>Dikarya</taxon>
        <taxon>Ascomycota</taxon>
        <taxon>Saccharomycotina</taxon>
        <taxon>Pichiomycetes</taxon>
        <taxon>Debaryomycetaceae</taxon>
        <taxon>Candida/Lodderomyces clade</taxon>
        <taxon>Candida</taxon>
    </lineage>
</organism>
<name>M3J6P0_CANMX</name>
<gene>
    <name evidence="2" type="ORF">G210_1822</name>
</gene>
<evidence type="ECO:0000256" key="1">
    <source>
        <dbReference type="SAM" id="MobiDB-lite"/>
    </source>
</evidence>
<proteinExistence type="predicted"/>
<accession>M3J6P0</accession>
<dbReference type="EMBL" id="AOGT01001396">
    <property type="protein sequence ID" value="EMG47728.1"/>
    <property type="molecule type" value="Genomic_DNA"/>
</dbReference>
<feature type="compositionally biased region" description="Basic and acidic residues" evidence="1">
    <location>
        <begin position="62"/>
        <end position="73"/>
    </location>
</feature>
<comment type="caution">
    <text evidence="2">The sequence shown here is derived from an EMBL/GenBank/DDBJ whole genome shotgun (WGS) entry which is preliminary data.</text>
</comment>
<reference evidence="2 3" key="1">
    <citation type="submission" date="2013-02" db="EMBL/GenBank/DDBJ databases">
        <title>Genome sequence of Candida maltosa Xu316, a potential industrial strain for xylitol and ethanol production.</title>
        <authorList>
            <person name="Yu J."/>
            <person name="Wang Q."/>
            <person name="Geng X."/>
            <person name="Bao W."/>
            <person name="He P."/>
            <person name="Cai J."/>
        </authorList>
    </citation>
    <scope>NUCLEOTIDE SEQUENCE [LARGE SCALE GENOMIC DNA]</scope>
    <source>
        <strain evidence="3">Xu316</strain>
    </source>
</reference>